<dbReference type="AlphaFoldDB" id="A0AAV8ZMI7"/>
<evidence type="ECO:0000313" key="1">
    <source>
        <dbReference type="EMBL" id="KAJ8965649.1"/>
    </source>
</evidence>
<dbReference type="EMBL" id="JANEYF010001196">
    <property type="protein sequence ID" value="KAJ8965649.1"/>
    <property type="molecule type" value="Genomic_DNA"/>
</dbReference>
<proteinExistence type="predicted"/>
<reference evidence="1" key="1">
    <citation type="journal article" date="2023" name="Insect Mol. Biol.">
        <title>Genome sequencing provides insights into the evolution of gene families encoding plant cell wall-degrading enzymes in longhorned beetles.</title>
        <authorList>
            <person name="Shin N.R."/>
            <person name="Okamura Y."/>
            <person name="Kirsch R."/>
            <person name="Pauchet Y."/>
        </authorList>
    </citation>
    <scope>NUCLEOTIDE SEQUENCE</scope>
    <source>
        <strain evidence="1">RBIC_L_NR</strain>
    </source>
</reference>
<dbReference type="Proteomes" id="UP001162156">
    <property type="component" value="Unassembled WGS sequence"/>
</dbReference>
<name>A0AAV8ZMI7_9CUCU</name>
<evidence type="ECO:0000313" key="2">
    <source>
        <dbReference type="Proteomes" id="UP001162156"/>
    </source>
</evidence>
<accession>A0AAV8ZMI7</accession>
<comment type="caution">
    <text evidence="1">The sequence shown here is derived from an EMBL/GenBank/DDBJ whole genome shotgun (WGS) entry which is preliminary data.</text>
</comment>
<gene>
    <name evidence="1" type="ORF">NQ314_003984</name>
</gene>
<protein>
    <submittedName>
        <fullName evidence="1">Uncharacterized protein</fullName>
    </submittedName>
</protein>
<organism evidence="1 2">
    <name type="scientific">Rhamnusium bicolor</name>
    <dbReference type="NCBI Taxonomy" id="1586634"/>
    <lineage>
        <taxon>Eukaryota</taxon>
        <taxon>Metazoa</taxon>
        <taxon>Ecdysozoa</taxon>
        <taxon>Arthropoda</taxon>
        <taxon>Hexapoda</taxon>
        <taxon>Insecta</taxon>
        <taxon>Pterygota</taxon>
        <taxon>Neoptera</taxon>
        <taxon>Endopterygota</taxon>
        <taxon>Coleoptera</taxon>
        <taxon>Polyphaga</taxon>
        <taxon>Cucujiformia</taxon>
        <taxon>Chrysomeloidea</taxon>
        <taxon>Cerambycidae</taxon>
        <taxon>Lepturinae</taxon>
        <taxon>Rhagiini</taxon>
        <taxon>Rhamnusium</taxon>
    </lineage>
</organism>
<keyword evidence="2" id="KW-1185">Reference proteome</keyword>
<sequence length="115" mass="13606">MFVFLDIVGRNMLEVIIPHLNLYISSDPKICHTCNKNMLTCYEFKSICDREFIKTDVKIEDIKVFQTKLEQKCNFCLSSIDDNEIDTSGQFYKEDLQQYLPKWINPFKPKKGEKL</sequence>